<accession>A0A5N6NC00</accession>
<dbReference type="PANTHER" id="PTHR47718:SF12">
    <property type="entry name" value="PROTEIN FAR1-RELATED SEQUENCE"/>
    <property type="match status" value="1"/>
</dbReference>
<dbReference type="InterPro" id="IPR004330">
    <property type="entry name" value="FAR1_DNA_bnd_dom"/>
</dbReference>
<sequence>MKGFSVRVDQNKKNKDDVITHKYLRCNKVGKPKSKRNLDMLAKSSMCGRKISFQVSDCKAHIVVQVSEATSTFVICKFVGWHNCPLVESSNRDFTKVGRKLSLSTKYFINHMTLNRIGPTVSHSLQVSMKGDHHNVKGTPTDFCVVNSNLRHVFWADEISKKNYEVFGDILPFDATYYTNKMDNNRERNLGKRPADDTTEDEECRMRQMIPLADIFPGDWYPDMIHTWIS</sequence>
<feature type="domain" description="FAR1" evidence="1">
    <location>
        <begin position="2"/>
        <end position="87"/>
    </location>
</feature>
<proteinExistence type="predicted"/>
<dbReference type="Proteomes" id="UP000326396">
    <property type="component" value="Linkage Group LG2"/>
</dbReference>
<evidence type="ECO:0000259" key="1">
    <source>
        <dbReference type="Pfam" id="PF03101"/>
    </source>
</evidence>
<name>A0A5N6NC00_9ASTR</name>
<protein>
    <recommendedName>
        <fullName evidence="1">FAR1 domain-containing protein</fullName>
    </recommendedName>
</protein>
<reference evidence="2 3" key="1">
    <citation type="submission" date="2019-05" db="EMBL/GenBank/DDBJ databases">
        <title>Mikania micrantha, genome provides insights into the molecular mechanism of rapid growth.</title>
        <authorList>
            <person name="Liu B."/>
        </authorList>
    </citation>
    <scope>NUCLEOTIDE SEQUENCE [LARGE SCALE GENOMIC DNA]</scope>
    <source>
        <strain evidence="2">NLD-2019</strain>
        <tissue evidence="2">Leaf</tissue>
    </source>
</reference>
<dbReference type="Pfam" id="PF03101">
    <property type="entry name" value="FAR1"/>
    <property type="match status" value="1"/>
</dbReference>
<evidence type="ECO:0000313" key="2">
    <source>
        <dbReference type="EMBL" id="KAD4585381.1"/>
    </source>
</evidence>
<organism evidence="2 3">
    <name type="scientific">Mikania micrantha</name>
    <name type="common">bitter vine</name>
    <dbReference type="NCBI Taxonomy" id="192012"/>
    <lineage>
        <taxon>Eukaryota</taxon>
        <taxon>Viridiplantae</taxon>
        <taxon>Streptophyta</taxon>
        <taxon>Embryophyta</taxon>
        <taxon>Tracheophyta</taxon>
        <taxon>Spermatophyta</taxon>
        <taxon>Magnoliopsida</taxon>
        <taxon>eudicotyledons</taxon>
        <taxon>Gunneridae</taxon>
        <taxon>Pentapetalae</taxon>
        <taxon>asterids</taxon>
        <taxon>campanulids</taxon>
        <taxon>Asterales</taxon>
        <taxon>Asteraceae</taxon>
        <taxon>Asteroideae</taxon>
        <taxon>Heliantheae alliance</taxon>
        <taxon>Eupatorieae</taxon>
        <taxon>Mikania</taxon>
    </lineage>
</organism>
<keyword evidence="3" id="KW-1185">Reference proteome</keyword>
<gene>
    <name evidence="2" type="ORF">E3N88_22982</name>
</gene>
<dbReference type="OrthoDB" id="2010933at2759"/>
<evidence type="ECO:0000313" key="3">
    <source>
        <dbReference type="Proteomes" id="UP000326396"/>
    </source>
</evidence>
<comment type="caution">
    <text evidence="2">The sequence shown here is derived from an EMBL/GenBank/DDBJ whole genome shotgun (WGS) entry which is preliminary data.</text>
</comment>
<dbReference type="EMBL" id="SZYD01000012">
    <property type="protein sequence ID" value="KAD4585381.1"/>
    <property type="molecule type" value="Genomic_DNA"/>
</dbReference>
<dbReference type="PANTHER" id="PTHR47718">
    <property type="entry name" value="OS01G0519700 PROTEIN"/>
    <property type="match status" value="1"/>
</dbReference>
<dbReference type="AlphaFoldDB" id="A0A5N6NC00"/>